<dbReference type="GO" id="GO:0003746">
    <property type="term" value="F:translation elongation factor activity"/>
    <property type="evidence" value="ECO:0007669"/>
    <property type="project" value="UniProtKB-UniRule"/>
</dbReference>
<dbReference type="FunFam" id="3.30.70.1010:FF:000001">
    <property type="entry name" value="Elongation factor 1-gamma 1"/>
    <property type="match status" value="1"/>
</dbReference>
<comment type="caution">
    <text evidence="6">The sequence shown here is derived from an EMBL/GenBank/DDBJ whole genome shotgun (WGS) entry which is preliminary data.</text>
</comment>
<dbReference type="InterPro" id="IPR036282">
    <property type="entry name" value="Glutathione-S-Trfase_C_sf"/>
</dbReference>
<dbReference type="InterPro" id="IPR004046">
    <property type="entry name" value="GST_C"/>
</dbReference>
<feature type="domain" description="GST C-terminal" evidence="5">
    <location>
        <begin position="87"/>
        <end position="216"/>
    </location>
</feature>
<evidence type="ECO:0000313" key="6">
    <source>
        <dbReference type="EMBL" id="KTW26800.1"/>
    </source>
</evidence>
<dbReference type="Proteomes" id="UP000053447">
    <property type="component" value="Unassembled WGS sequence"/>
</dbReference>
<dbReference type="Pfam" id="PF00647">
    <property type="entry name" value="EF1G"/>
    <property type="match status" value="1"/>
</dbReference>
<dbReference type="PANTHER" id="PTHR43986">
    <property type="entry name" value="ELONGATION FACTOR 1-GAMMA"/>
    <property type="match status" value="1"/>
</dbReference>
<dbReference type="InterPro" id="IPR036249">
    <property type="entry name" value="Thioredoxin-like_sf"/>
</dbReference>
<dbReference type="VEuPathDB" id="FungiDB:T551_03262"/>
<gene>
    <name evidence="6" type="ORF">T551_03262</name>
</gene>
<name>A0A0W4ZEJ1_PNEJ7</name>
<dbReference type="InterPro" id="IPR050802">
    <property type="entry name" value="EF-GSTs"/>
</dbReference>
<dbReference type="SFLD" id="SFLDS00019">
    <property type="entry name" value="Glutathione_Transferase_(cytos"/>
    <property type="match status" value="1"/>
</dbReference>
<dbReference type="GeneID" id="28941780"/>
<dbReference type="eggNOG" id="KOG1627">
    <property type="taxonomic scope" value="Eukaryota"/>
</dbReference>
<evidence type="ECO:0008006" key="8">
    <source>
        <dbReference type="Google" id="ProtNLM"/>
    </source>
</evidence>
<dbReference type="AlphaFoldDB" id="A0A0W4ZEJ1"/>
<dbReference type="GO" id="GO:0005634">
    <property type="term" value="C:nucleus"/>
    <property type="evidence" value="ECO:0007669"/>
    <property type="project" value="TreeGrafter"/>
</dbReference>
<dbReference type="PROSITE" id="PS50040">
    <property type="entry name" value="EF1G_C"/>
    <property type="match status" value="1"/>
</dbReference>
<feature type="domain" description="EF-1-gamma C-terminal" evidence="4">
    <location>
        <begin position="247"/>
        <end position="407"/>
    </location>
</feature>
<proteinExistence type="predicted"/>
<dbReference type="Pfam" id="PF00043">
    <property type="entry name" value="GST_C"/>
    <property type="match status" value="1"/>
</dbReference>
<dbReference type="SFLD" id="SFLDG00358">
    <property type="entry name" value="Main_(cytGST)"/>
    <property type="match status" value="1"/>
</dbReference>
<protein>
    <recommendedName>
        <fullName evidence="8">Elongation factor 1-gamma</fullName>
    </recommendedName>
</protein>
<dbReference type="InterPro" id="IPR036433">
    <property type="entry name" value="EF1B_G_C_sf"/>
</dbReference>
<keyword evidence="1 3" id="KW-0251">Elongation factor</keyword>
<dbReference type="Gene3D" id="3.30.70.1010">
    <property type="entry name" value="Translation elongation factor EF1B, gamma chain, conserved domain"/>
    <property type="match status" value="1"/>
</dbReference>
<dbReference type="FunFam" id="1.20.1050.10:FF:000006">
    <property type="entry name" value="Elongation factor 1 gamma"/>
    <property type="match status" value="1"/>
</dbReference>
<dbReference type="FunFam" id="3.40.30.10:FF:000142">
    <property type="entry name" value="Elongation factor 1 gamma"/>
    <property type="match status" value="1"/>
</dbReference>
<evidence type="ECO:0000259" key="5">
    <source>
        <dbReference type="PROSITE" id="PS50405"/>
    </source>
</evidence>
<dbReference type="EMBL" id="LFWA01000016">
    <property type="protein sequence ID" value="KTW26800.1"/>
    <property type="molecule type" value="Genomic_DNA"/>
</dbReference>
<dbReference type="GO" id="GO:0005737">
    <property type="term" value="C:cytoplasm"/>
    <property type="evidence" value="ECO:0007669"/>
    <property type="project" value="TreeGrafter"/>
</dbReference>
<sequence>MFRYDLRNIFNIFRTIPLLILAKINCLEIELINEIPSEGLSEEYVKEFPKKKIPGFIGCDGFKLSEVNAISIYFASQNEKTTLLGKTKKEYASIVQWMSFANTDLLASLANWVLPLVGRYPYNKKAVEDSQAETERLCKYVDDFIKERTFLVGERLTLADIVMAAHLIPGFSKVFGKEWRERFPNLVRWFITVTNQPIWISAVPTPVLIEEPIKYVPKKDVKGTVPKSVPPPTASSECEASYVEKKPKHPLDSAPTGTLVLDEWKRQYSNNDLTIAMKWFWEHFDADAYSLWKLDYKYNNELGLIFQSSNLCGGFFQRLDASRKYIFGTLVVYGKNHDNVISGVFLIKGKDYRPAFDVAPDWDSYDYILLDHTKEEDRKLVESAWDWKDPITVNNKSYDVANGKVFK</sequence>
<evidence type="ECO:0000259" key="4">
    <source>
        <dbReference type="PROSITE" id="PS50040"/>
    </source>
</evidence>
<dbReference type="STRING" id="1408657.A0A0W4ZEJ1"/>
<dbReference type="InterPro" id="IPR010987">
    <property type="entry name" value="Glutathione-S-Trfase_C-like"/>
</dbReference>
<dbReference type="SMART" id="SM01183">
    <property type="entry name" value="EF1G"/>
    <property type="match status" value="1"/>
</dbReference>
<dbReference type="OrthoDB" id="249703at2759"/>
<dbReference type="Gene3D" id="1.20.1050.10">
    <property type="match status" value="1"/>
</dbReference>
<reference evidence="7" key="1">
    <citation type="journal article" date="2016" name="Nat. Commun.">
        <title>Genome analysis of three Pneumocystis species reveals adaptation mechanisms to life exclusively in mammalian hosts.</title>
        <authorList>
            <person name="Ma L."/>
            <person name="Chen Z."/>
            <person name="Huang D.W."/>
            <person name="Kutty G."/>
            <person name="Ishihara M."/>
            <person name="Wang H."/>
            <person name="Abouelleil A."/>
            <person name="Bishop L."/>
            <person name="Davey E."/>
            <person name="Deng R."/>
            <person name="Deng X."/>
            <person name="Fan L."/>
            <person name="Fantoni G."/>
            <person name="Fitzgerald M."/>
            <person name="Gogineni E."/>
            <person name="Goldberg J.M."/>
            <person name="Handley G."/>
            <person name="Hu X."/>
            <person name="Huber C."/>
            <person name="Jiao X."/>
            <person name="Jones K."/>
            <person name="Levin J.Z."/>
            <person name="Liu Y."/>
            <person name="Macdonald P."/>
            <person name="Melnikov A."/>
            <person name="Raley C."/>
            <person name="Sassi M."/>
            <person name="Sherman B.T."/>
            <person name="Song X."/>
            <person name="Sykes S."/>
            <person name="Tran B."/>
            <person name="Walsh L."/>
            <person name="Xia Y."/>
            <person name="Yang J."/>
            <person name="Young S."/>
            <person name="Zeng Q."/>
            <person name="Zheng X."/>
            <person name="Stephens R."/>
            <person name="Nusbaum C."/>
            <person name="Birren B.W."/>
            <person name="Azadi P."/>
            <person name="Lempicki R.A."/>
            <person name="Cuomo C.A."/>
            <person name="Kovacs J.A."/>
        </authorList>
    </citation>
    <scope>NUCLEOTIDE SEQUENCE [LARGE SCALE GENOMIC DNA]</scope>
    <source>
        <strain evidence="7">RU7</strain>
    </source>
</reference>
<dbReference type="RefSeq" id="XP_018228131.1">
    <property type="nucleotide sequence ID" value="XM_018375525.1"/>
</dbReference>
<evidence type="ECO:0000313" key="7">
    <source>
        <dbReference type="Proteomes" id="UP000053447"/>
    </source>
</evidence>
<dbReference type="PROSITE" id="PS50405">
    <property type="entry name" value="GST_CTER"/>
    <property type="match status" value="1"/>
</dbReference>
<dbReference type="PANTHER" id="PTHR43986:SF1">
    <property type="entry name" value="ELONGATION FACTOR 1-GAMMA"/>
    <property type="match status" value="1"/>
</dbReference>
<evidence type="ECO:0000256" key="3">
    <source>
        <dbReference type="PROSITE-ProRule" id="PRU00519"/>
    </source>
</evidence>
<organism evidence="6 7">
    <name type="scientific">Pneumocystis jirovecii (strain RU7)</name>
    <name type="common">Human pneumocystis pneumonia agent</name>
    <dbReference type="NCBI Taxonomy" id="1408657"/>
    <lineage>
        <taxon>Eukaryota</taxon>
        <taxon>Fungi</taxon>
        <taxon>Dikarya</taxon>
        <taxon>Ascomycota</taxon>
        <taxon>Taphrinomycotina</taxon>
        <taxon>Pneumocystomycetes</taxon>
        <taxon>Pneumocystaceae</taxon>
        <taxon>Pneumocystis</taxon>
    </lineage>
</organism>
<keyword evidence="2 3" id="KW-0648">Protein biosynthesis</keyword>
<dbReference type="InterPro" id="IPR001662">
    <property type="entry name" value="EF1B_G_C"/>
</dbReference>
<dbReference type="eggNOG" id="KOG0867">
    <property type="taxonomic scope" value="Eukaryota"/>
</dbReference>
<dbReference type="SUPFAM" id="SSF47616">
    <property type="entry name" value="GST C-terminal domain-like"/>
    <property type="match status" value="1"/>
</dbReference>
<dbReference type="SUPFAM" id="SSF52833">
    <property type="entry name" value="Thioredoxin-like"/>
    <property type="match status" value="1"/>
</dbReference>
<dbReference type="InterPro" id="IPR040079">
    <property type="entry name" value="Glutathione_S-Trfase"/>
</dbReference>
<accession>A0A0W4ZEJ1</accession>
<dbReference type="Gene3D" id="3.40.30.10">
    <property type="entry name" value="Glutaredoxin"/>
    <property type="match status" value="1"/>
</dbReference>
<keyword evidence="7" id="KW-1185">Reference proteome</keyword>
<dbReference type="CDD" id="cd03181">
    <property type="entry name" value="GST_C_EF1Bgamma_like"/>
    <property type="match status" value="1"/>
</dbReference>
<evidence type="ECO:0000256" key="1">
    <source>
        <dbReference type="ARBA" id="ARBA00022768"/>
    </source>
</evidence>
<dbReference type="SUPFAM" id="SSF89942">
    <property type="entry name" value="eEF1-gamma domain"/>
    <property type="match status" value="1"/>
</dbReference>
<evidence type="ECO:0000256" key="2">
    <source>
        <dbReference type="ARBA" id="ARBA00022917"/>
    </source>
</evidence>